<keyword evidence="2" id="KW-1185">Reference proteome</keyword>
<organism evidence="1 2">
    <name type="scientific">Candidatus Epulonipiscium fishelsonii</name>
    <dbReference type="NCBI Taxonomy" id="77094"/>
    <lineage>
        <taxon>Bacteria</taxon>
        <taxon>Bacillati</taxon>
        <taxon>Bacillota</taxon>
        <taxon>Clostridia</taxon>
        <taxon>Lachnospirales</taxon>
        <taxon>Lachnospiraceae</taxon>
        <taxon>Candidatus Epulonipiscium</taxon>
    </lineage>
</organism>
<keyword evidence="1" id="KW-0689">Ribosomal protein</keyword>
<sequence length="128" mass="14332">MAKGHRSKIKAERNSVKDERAVAKAKFARLSSTKAKIVLDQIKGKDVNTALSILRYTPRYAADIIEKVVKSASANAEHNNGMNTSRLFVEEAFATQGPTLKRIRPRAQGRAYRINKKTSHITVILNER</sequence>
<evidence type="ECO:0000313" key="1">
    <source>
        <dbReference type="EMBL" id="ONI39385.1"/>
    </source>
</evidence>
<accession>A0ACC8XAK9</accession>
<reference evidence="1" key="1">
    <citation type="submission" date="2016-08" db="EMBL/GenBank/DDBJ databases">
        <authorList>
            <person name="Ngugi D.K."/>
            <person name="Miyake S."/>
            <person name="Stingl U."/>
        </authorList>
    </citation>
    <scope>NUCLEOTIDE SEQUENCE</scope>
    <source>
        <strain evidence="1">SCG-B11WGA-EpuloA1</strain>
    </source>
</reference>
<dbReference type="EMBL" id="LJDB01000064">
    <property type="protein sequence ID" value="ONI39385.1"/>
    <property type="molecule type" value="Genomic_DNA"/>
</dbReference>
<dbReference type="Proteomes" id="UP000188605">
    <property type="component" value="Unassembled WGS sequence"/>
</dbReference>
<proteinExistence type="predicted"/>
<comment type="caution">
    <text evidence="1">The sequence shown here is derived from an EMBL/GenBank/DDBJ whole genome shotgun (WGS) entry which is preliminary data.</text>
</comment>
<keyword evidence="1" id="KW-0687">Ribonucleoprotein</keyword>
<protein>
    <submittedName>
        <fullName evidence="1">50S ribosomal protein L22</fullName>
    </submittedName>
</protein>
<gene>
    <name evidence="1" type="ORF">AN396_08250</name>
</gene>
<name>A0ACC8XAK9_9FIRM</name>
<evidence type="ECO:0000313" key="2">
    <source>
        <dbReference type="Proteomes" id="UP000188605"/>
    </source>
</evidence>